<organism evidence="7 8">
    <name type="scientific">Thiohalorhabdus methylotrophus</name>
    <dbReference type="NCBI Taxonomy" id="3242694"/>
    <lineage>
        <taxon>Bacteria</taxon>
        <taxon>Pseudomonadati</taxon>
        <taxon>Pseudomonadota</taxon>
        <taxon>Gammaproteobacteria</taxon>
        <taxon>Thiohalorhabdales</taxon>
        <taxon>Thiohalorhabdaceae</taxon>
        <taxon>Thiohalorhabdus</taxon>
    </lineage>
</organism>
<dbReference type="InterPro" id="IPR005171">
    <property type="entry name" value="Cyt_c_oxidase_su4_prok"/>
</dbReference>
<feature type="transmembrane region" description="Helical" evidence="6">
    <location>
        <begin position="33"/>
        <end position="50"/>
    </location>
</feature>
<evidence type="ECO:0000256" key="5">
    <source>
        <dbReference type="ARBA" id="ARBA00023136"/>
    </source>
</evidence>
<keyword evidence="3 6" id="KW-0812">Transmembrane</keyword>
<dbReference type="RefSeq" id="WP_373655613.1">
    <property type="nucleotide sequence ID" value="NZ_JBGUAW010000005.1"/>
</dbReference>
<evidence type="ECO:0000256" key="6">
    <source>
        <dbReference type="SAM" id="Phobius"/>
    </source>
</evidence>
<evidence type="ECO:0000313" key="7">
    <source>
        <dbReference type="EMBL" id="MFA9460827.1"/>
    </source>
</evidence>
<keyword evidence="5 6" id="KW-0472">Membrane</keyword>
<protein>
    <submittedName>
        <fullName evidence="7">Cytochrome C oxidase subunit IV family protein</fullName>
    </submittedName>
</protein>
<dbReference type="Pfam" id="PF03626">
    <property type="entry name" value="COX4_pro"/>
    <property type="match status" value="1"/>
</dbReference>
<evidence type="ECO:0000256" key="1">
    <source>
        <dbReference type="ARBA" id="ARBA00004651"/>
    </source>
</evidence>
<accession>A0ABV4TU89</accession>
<keyword evidence="4 6" id="KW-1133">Transmembrane helix</keyword>
<keyword evidence="2" id="KW-1003">Cell membrane</keyword>
<comment type="subcellular location">
    <subcellularLocation>
        <location evidence="1">Cell membrane</location>
        <topology evidence="1">Multi-pass membrane protein</topology>
    </subcellularLocation>
</comment>
<evidence type="ECO:0000256" key="2">
    <source>
        <dbReference type="ARBA" id="ARBA00022475"/>
    </source>
</evidence>
<name>A0ABV4TU89_9GAMM</name>
<evidence type="ECO:0000256" key="4">
    <source>
        <dbReference type="ARBA" id="ARBA00022989"/>
    </source>
</evidence>
<feature type="transmembrane region" description="Helical" evidence="6">
    <location>
        <begin position="62"/>
        <end position="84"/>
    </location>
</feature>
<evidence type="ECO:0000313" key="8">
    <source>
        <dbReference type="Proteomes" id="UP001575181"/>
    </source>
</evidence>
<evidence type="ECO:0000256" key="3">
    <source>
        <dbReference type="ARBA" id="ARBA00022692"/>
    </source>
</evidence>
<gene>
    <name evidence="7" type="ORF">ACERLL_08320</name>
</gene>
<comment type="caution">
    <text evidence="7">The sequence shown here is derived from an EMBL/GenBank/DDBJ whole genome shotgun (WGS) entry which is preliminary data.</text>
</comment>
<sequence length="87" mass="9339">MHAGTSATRIWLLLLALTGITFAAGKAHLEGPALVLSVLGIALYKGRLVAWHFMELQRVRPLWRGILGGYLAMVGLLVAVAFLITTA</sequence>
<reference evidence="7 8" key="1">
    <citation type="submission" date="2024-08" db="EMBL/GenBank/DDBJ databases">
        <title>Whole-genome sequencing of halo(alkali)philic microorganisms from hypersaline lakes.</title>
        <authorList>
            <person name="Sorokin D.Y."/>
            <person name="Merkel A.Y."/>
            <person name="Messina E."/>
            <person name="Yakimov M."/>
        </authorList>
    </citation>
    <scope>NUCLEOTIDE SEQUENCE [LARGE SCALE GENOMIC DNA]</scope>
    <source>
        <strain evidence="7 8">Cl-TMA</strain>
    </source>
</reference>
<dbReference type="Proteomes" id="UP001575181">
    <property type="component" value="Unassembled WGS sequence"/>
</dbReference>
<proteinExistence type="predicted"/>
<keyword evidence="8" id="KW-1185">Reference proteome</keyword>
<dbReference type="EMBL" id="JBGUAW010000005">
    <property type="protein sequence ID" value="MFA9460827.1"/>
    <property type="molecule type" value="Genomic_DNA"/>
</dbReference>